<evidence type="ECO:0000256" key="1">
    <source>
        <dbReference type="SAM" id="SignalP"/>
    </source>
</evidence>
<dbReference type="RefSeq" id="WP_187762374.1">
    <property type="nucleotide sequence ID" value="NZ_CP061038.1"/>
</dbReference>
<dbReference type="KEGG" id="spap:H3Z74_02115"/>
<proteinExistence type="predicted"/>
<dbReference type="Proteomes" id="UP000516148">
    <property type="component" value="Chromosome"/>
</dbReference>
<feature type="signal peptide" evidence="1">
    <location>
        <begin position="1"/>
        <end position="19"/>
    </location>
</feature>
<dbReference type="EMBL" id="CP061038">
    <property type="protein sequence ID" value="QNQ10068.1"/>
    <property type="molecule type" value="Genomic_DNA"/>
</dbReference>
<protein>
    <submittedName>
        <fullName evidence="2">Uncharacterized protein</fullName>
    </submittedName>
</protein>
<gene>
    <name evidence="2" type="ORF">H3Z74_02115</name>
</gene>
<name>A0A7H0LK65_9SPHN</name>
<keyword evidence="3" id="KW-1185">Reference proteome</keyword>
<sequence>MKKALRVVLPFISLLTSLAGTEARAAAEALPIYNFDIFCRKLSGGDFAKDVKCGEQEGAAYSTLEKIWASVPEQRKVECHNVAYDADSGAGSYALHLRCIEKGK</sequence>
<reference evidence="2 3" key="1">
    <citation type="submission" date="2020-09" db="EMBL/GenBank/DDBJ databases">
        <title>Sphingomonas sp., a new species isolated from pork steak.</title>
        <authorList>
            <person name="Heidler von Heilborn D."/>
        </authorList>
    </citation>
    <scope>NUCLEOTIDE SEQUENCE [LARGE SCALE GENOMIC DNA]</scope>
    <source>
        <strain evidence="3">S8-3T</strain>
    </source>
</reference>
<feature type="chain" id="PRO_5028832841" evidence="1">
    <location>
        <begin position="20"/>
        <end position="104"/>
    </location>
</feature>
<evidence type="ECO:0000313" key="2">
    <source>
        <dbReference type="EMBL" id="QNQ10068.1"/>
    </source>
</evidence>
<accession>A0A7H0LK65</accession>
<organism evidence="2 3">
    <name type="scientific">Sphingomonas alpina</name>
    <dbReference type="NCBI Taxonomy" id="653931"/>
    <lineage>
        <taxon>Bacteria</taxon>
        <taxon>Pseudomonadati</taxon>
        <taxon>Pseudomonadota</taxon>
        <taxon>Alphaproteobacteria</taxon>
        <taxon>Sphingomonadales</taxon>
        <taxon>Sphingomonadaceae</taxon>
        <taxon>Sphingomonas</taxon>
    </lineage>
</organism>
<dbReference type="AlphaFoldDB" id="A0A7H0LK65"/>
<evidence type="ECO:0000313" key="3">
    <source>
        <dbReference type="Proteomes" id="UP000516148"/>
    </source>
</evidence>
<keyword evidence="1" id="KW-0732">Signal</keyword>